<comment type="caution">
    <text evidence="1">The sequence shown here is derived from an EMBL/GenBank/DDBJ whole genome shotgun (WGS) entry which is preliminary data.</text>
</comment>
<evidence type="ECO:0000313" key="1">
    <source>
        <dbReference type="EMBL" id="KAK3862783.1"/>
    </source>
</evidence>
<reference evidence="1" key="1">
    <citation type="submission" date="2023-10" db="EMBL/GenBank/DDBJ databases">
        <title>Genome assemblies of two species of porcelain crab, Petrolisthes cinctipes and Petrolisthes manimaculis (Anomura: Porcellanidae).</title>
        <authorList>
            <person name="Angst P."/>
        </authorList>
    </citation>
    <scope>NUCLEOTIDE SEQUENCE</scope>
    <source>
        <strain evidence="1">PB745_01</strain>
        <tissue evidence="1">Gill</tissue>
    </source>
</reference>
<dbReference type="EMBL" id="JAWQEG010004157">
    <property type="protein sequence ID" value="KAK3862783.1"/>
    <property type="molecule type" value="Genomic_DNA"/>
</dbReference>
<organism evidence="1 2">
    <name type="scientific">Petrolisthes cinctipes</name>
    <name type="common">Flat porcelain crab</name>
    <dbReference type="NCBI Taxonomy" id="88211"/>
    <lineage>
        <taxon>Eukaryota</taxon>
        <taxon>Metazoa</taxon>
        <taxon>Ecdysozoa</taxon>
        <taxon>Arthropoda</taxon>
        <taxon>Crustacea</taxon>
        <taxon>Multicrustacea</taxon>
        <taxon>Malacostraca</taxon>
        <taxon>Eumalacostraca</taxon>
        <taxon>Eucarida</taxon>
        <taxon>Decapoda</taxon>
        <taxon>Pleocyemata</taxon>
        <taxon>Anomura</taxon>
        <taxon>Galatheoidea</taxon>
        <taxon>Porcellanidae</taxon>
        <taxon>Petrolisthes</taxon>
    </lineage>
</organism>
<evidence type="ECO:0000313" key="2">
    <source>
        <dbReference type="Proteomes" id="UP001286313"/>
    </source>
</evidence>
<dbReference type="AlphaFoldDB" id="A0AAE1EWG3"/>
<protein>
    <submittedName>
        <fullName evidence="1">Uncharacterized protein</fullName>
    </submittedName>
</protein>
<sequence length="66" mass="6896">MALALVEMNGCNMRGGDSGGSGVVGVTISHNFPDYKESSLNILNCIPIDTAESRCLNICKPLIPSA</sequence>
<keyword evidence="2" id="KW-1185">Reference proteome</keyword>
<proteinExistence type="predicted"/>
<gene>
    <name evidence="1" type="ORF">Pcinc_031382</name>
</gene>
<dbReference type="Proteomes" id="UP001286313">
    <property type="component" value="Unassembled WGS sequence"/>
</dbReference>
<name>A0AAE1EWG3_PETCI</name>
<accession>A0AAE1EWG3</accession>